<dbReference type="GO" id="GO:0005658">
    <property type="term" value="C:alpha DNA polymerase:primase complex"/>
    <property type="evidence" value="ECO:0007669"/>
    <property type="project" value="TreeGrafter"/>
</dbReference>
<comment type="similarity">
    <text evidence="2">Belongs to the DNA polymerase alpha subunit B family.</text>
</comment>
<dbReference type="InterPro" id="IPR016722">
    <property type="entry name" value="DNA_pol_alpha_bsu"/>
</dbReference>
<dbReference type="Pfam" id="PF04042">
    <property type="entry name" value="DNA_pol_E_B"/>
    <property type="match status" value="1"/>
</dbReference>
<protein>
    <recommendedName>
        <fullName evidence="3">DNA polymerase alpha subunit B</fullName>
    </recommendedName>
</protein>
<dbReference type="PANTHER" id="PTHR23061:SF12">
    <property type="entry name" value="DNA POLYMERASE ALPHA SUBUNIT B"/>
    <property type="match status" value="1"/>
</dbReference>
<evidence type="ECO:0000256" key="5">
    <source>
        <dbReference type="ARBA" id="ARBA00023242"/>
    </source>
</evidence>
<feature type="compositionally biased region" description="Polar residues" evidence="6">
    <location>
        <begin position="84"/>
        <end position="93"/>
    </location>
</feature>
<feature type="region of interest" description="Disordered" evidence="6">
    <location>
        <begin position="245"/>
        <end position="283"/>
    </location>
</feature>
<keyword evidence="4" id="KW-0235">DNA replication</keyword>
<dbReference type="PANTHER" id="PTHR23061">
    <property type="entry name" value="DNA POLYMERASE 2 ALPHA 70 KDA SUBUNIT"/>
    <property type="match status" value="1"/>
</dbReference>
<dbReference type="InterPro" id="IPR043034">
    <property type="entry name" value="DNA_pol_alpha_B_N_sf"/>
</dbReference>
<feature type="domain" description="DNA polymerase alpha/delta/epsilon subunit B" evidence="7">
    <location>
        <begin position="379"/>
        <end position="582"/>
    </location>
</feature>
<dbReference type="Pfam" id="PF08418">
    <property type="entry name" value="Pol_alpha_B_N"/>
    <property type="match status" value="1"/>
</dbReference>
<gene>
    <name evidence="10" type="ORF">CEUTPL_LOCUS6206</name>
</gene>
<evidence type="ECO:0000313" key="10">
    <source>
        <dbReference type="EMBL" id="CAG9765601.1"/>
    </source>
</evidence>
<feature type="domain" description="DNA polymerase alpha subunit B N-terminal" evidence="8">
    <location>
        <begin position="3"/>
        <end position="70"/>
    </location>
</feature>
<evidence type="ECO:0000259" key="7">
    <source>
        <dbReference type="Pfam" id="PF04042"/>
    </source>
</evidence>
<feature type="domain" description="DNA polymerase alpha subunit B OB" evidence="9">
    <location>
        <begin position="282"/>
        <end position="358"/>
    </location>
</feature>
<dbReference type="Gene3D" id="1.10.8.530">
    <property type="entry name" value="DNA polymerase alpha-primase, subunit B, N-terminal domain"/>
    <property type="match status" value="1"/>
</dbReference>
<evidence type="ECO:0000256" key="2">
    <source>
        <dbReference type="ARBA" id="ARBA00007299"/>
    </source>
</evidence>
<dbReference type="InterPro" id="IPR007185">
    <property type="entry name" value="DNA_pol_a/d/e_bsu"/>
</dbReference>
<evidence type="ECO:0000256" key="4">
    <source>
        <dbReference type="ARBA" id="ARBA00022705"/>
    </source>
</evidence>
<evidence type="ECO:0000259" key="8">
    <source>
        <dbReference type="Pfam" id="PF08418"/>
    </source>
</evidence>
<dbReference type="InterPro" id="IPR013627">
    <property type="entry name" value="Pol_alpha_B_N"/>
</dbReference>
<accession>A0A9N9QD91</accession>
<evidence type="ECO:0000256" key="3">
    <source>
        <dbReference type="ARBA" id="ARBA00018596"/>
    </source>
</evidence>
<dbReference type="GO" id="GO:0003677">
    <property type="term" value="F:DNA binding"/>
    <property type="evidence" value="ECO:0007669"/>
    <property type="project" value="InterPro"/>
</dbReference>
<evidence type="ECO:0000313" key="11">
    <source>
        <dbReference type="Proteomes" id="UP001152799"/>
    </source>
</evidence>
<dbReference type="Pfam" id="PF22062">
    <property type="entry name" value="OB_DPOA2"/>
    <property type="match status" value="1"/>
</dbReference>
<dbReference type="Proteomes" id="UP001152799">
    <property type="component" value="Chromosome 3"/>
</dbReference>
<dbReference type="AlphaFoldDB" id="A0A9N9QD91"/>
<dbReference type="Gene3D" id="3.60.21.60">
    <property type="match status" value="2"/>
</dbReference>
<dbReference type="OrthoDB" id="336885at2759"/>
<proteinExistence type="inferred from homology"/>
<sequence>MEEEIRGQFEMFNIKPSQEVIAKCLKMCDKYKIDGEDLVDQWFAFTSSKLRGANPTVEYLEQMERKELMKQKVPATITTVQELSPVANSSKAATSEGPLSTPKRNHVPVSRIQTPIQTRNTLEETMSSPSILSQTYSKRTDALSVRCSHNSSKATFKKSSNFDVSVRPLYEDGLQSDRRFMYEVLRKRKQGIDNMTEDLALAIIKKYYNEIGKCNHYLIDKLDMMMNEKSLVEDKTEEFDYEKQNVHIEETPEPNYEPDYDSDLELEPDLEPEPTAEPEREPEYKETLVCGRIVSDSNGKINSQSILLEETAKLNGNCYSLNLSKLPKYSLFCGQVVVVKGESLKKTNRNILLAEEIYTDTDFKLPQEPPLIRDTLQMIVACGPFTPQDNLSFEPLTDLLKYVREHQPHVLLLTGPFYHKDHPGIFNGELRQTVDTFFLDLIDTVMQGVPSNTHVLVVSSHKEPHHYPVYPTIPYEIAQRYSNLTFMPDPCMVNINGLVVAATTADILFDIGSYEIHVDKTNSAPSDRMGRLASYLFKQESFYPLEPVSKDLCIDFSLMERNGVMALKPHVMILPSILRFFIKELDDVLVVNPEKLTKGNSGGTFARLEISPGASQTVCGCLKGSIGICCSKKIGEYGMPMLMDLPKPLDYYQELELKGRDVCYDVVGWPVHPDTGERTVRVLPVKTEFCLNIIFFLAYPLALFLKLCAICCCIRDYEGEQDEFFKEVNVIKYNSGKNHPGPKVDVYRDKDLREAKDTRYIINCMRESQIALQELNKFKE</sequence>
<evidence type="ECO:0000259" key="9">
    <source>
        <dbReference type="Pfam" id="PF22062"/>
    </source>
</evidence>
<feature type="region of interest" description="Disordered" evidence="6">
    <location>
        <begin position="84"/>
        <end position="106"/>
    </location>
</feature>
<keyword evidence="11" id="KW-1185">Reference proteome</keyword>
<evidence type="ECO:0000256" key="6">
    <source>
        <dbReference type="SAM" id="MobiDB-lite"/>
    </source>
</evidence>
<evidence type="ECO:0000256" key="1">
    <source>
        <dbReference type="ARBA" id="ARBA00004123"/>
    </source>
</evidence>
<dbReference type="InterPro" id="IPR054300">
    <property type="entry name" value="OB_DPOA2"/>
</dbReference>
<name>A0A9N9QD91_9CUCU</name>
<dbReference type="GO" id="GO:0006270">
    <property type="term" value="P:DNA replication initiation"/>
    <property type="evidence" value="ECO:0007669"/>
    <property type="project" value="TreeGrafter"/>
</dbReference>
<organism evidence="10 11">
    <name type="scientific">Ceutorhynchus assimilis</name>
    <name type="common">cabbage seed weevil</name>
    <dbReference type="NCBI Taxonomy" id="467358"/>
    <lineage>
        <taxon>Eukaryota</taxon>
        <taxon>Metazoa</taxon>
        <taxon>Ecdysozoa</taxon>
        <taxon>Arthropoda</taxon>
        <taxon>Hexapoda</taxon>
        <taxon>Insecta</taxon>
        <taxon>Pterygota</taxon>
        <taxon>Neoptera</taxon>
        <taxon>Endopterygota</taxon>
        <taxon>Coleoptera</taxon>
        <taxon>Polyphaga</taxon>
        <taxon>Cucujiformia</taxon>
        <taxon>Curculionidae</taxon>
        <taxon>Ceutorhynchinae</taxon>
        <taxon>Ceutorhynchus</taxon>
    </lineage>
</organism>
<dbReference type="EMBL" id="OU892279">
    <property type="protein sequence ID" value="CAG9765601.1"/>
    <property type="molecule type" value="Genomic_DNA"/>
</dbReference>
<reference evidence="10" key="1">
    <citation type="submission" date="2022-01" db="EMBL/GenBank/DDBJ databases">
        <authorList>
            <person name="King R."/>
        </authorList>
    </citation>
    <scope>NUCLEOTIDE SEQUENCE</scope>
</reference>
<feature type="compositionally biased region" description="Acidic residues" evidence="6">
    <location>
        <begin position="256"/>
        <end position="276"/>
    </location>
</feature>
<keyword evidence="5" id="KW-0539">Nucleus</keyword>
<comment type="subcellular location">
    <subcellularLocation>
        <location evidence="1">Nucleus</location>
    </subcellularLocation>
</comment>